<feature type="region of interest" description="Disordered" evidence="1">
    <location>
        <begin position="89"/>
        <end position="110"/>
    </location>
</feature>
<evidence type="ECO:0000256" key="1">
    <source>
        <dbReference type="SAM" id="MobiDB-lite"/>
    </source>
</evidence>
<dbReference type="EMBL" id="KI546089">
    <property type="protein sequence ID" value="EST45800.1"/>
    <property type="molecule type" value="Genomic_DNA"/>
</dbReference>
<proteinExistence type="predicted"/>
<keyword evidence="4" id="KW-1185">Reference proteome</keyword>
<protein>
    <submittedName>
        <fullName evidence="2">Uncharacterized protein</fullName>
    </submittedName>
</protein>
<dbReference type="EMBL" id="AUWU02000002">
    <property type="protein sequence ID" value="KAH0576471.1"/>
    <property type="molecule type" value="Genomic_DNA"/>
</dbReference>
<dbReference type="Proteomes" id="UP000018208">
    <property type="component" value="Unassembled WGS sequence"/>
</dbReference>
<sequence>MTSQTFKLPIEVDAFHVSTYELIQTESGSSQNQLGKISGLLARKMPKGMTDYPVKSSMCTTYHKYRRIPNQYYKTRDLLVIDSLYKQKSIKTPTPPPPPREKCNQSDKGIQTSNLDIEQYGMSRRACSRVWQGLKIKNNEFSASLDFQFERKRKGWEL</sequence>
<reference evidence="3" key="2">
    <citation type="submission" date="2020-12" db="EMBL/GenBank/DDBJ databases">
        <title>New Spironucleus salmonicida genome in near-complete chromosomes.</title>
        <authorList>
            <person name="Xu F."/>
            <person name="Kurt Z."/>
            <person name="Jimenez-Gonzalez A."/>
            <person name="Astvaldsson A."/>
            <person name="Andersson J.O."/>
            <person name="Svard S.G."/>
        </authorList>
    </citation>
    <scope>NUCLEOTIDE SEQUENCE</scope>
    <source>
        <strain evidence="3">ATCC 50377</strain>
    </source>
</reference>
<organism evidence="2">
    <name type="scientific">Spironucleus salmonicida</name>
    <dbReference type="NCBI Taxonomy" id="348837"/>
    <lineage>
        <taxon>Eukaryota</taxon>
        <taxon>Metamonada</taxon>
        <taxon>Diplomonadida</taxon>
        <taxon>Hexamitidae</taxon>
        <taxon>Hexamitinae</taxon>
        <taxon>Spironucleus</taxon>
    </lineage>
</organism>
<accession>V6LME1</accession>
<dbReference type="VEuPathDB" id="GiardiaDB:SS50377_22035"/>
<reference evidence="2 3" key="1">
    <citation type="journal article" date="2014" name="PLoS Genet.">
        <title>The Genome of Spironucleus salmonicida Highlights a Fish Pathogen Adapted to Fluctuating Environments.</title>
        <authorList>
            <person name="Xu F."/>
            <person name="Jerlstrom-Hultqvist J."/>
            <person name="Einarsson E."/>
            <person name="Astvaldsson A."/>
            <person name="Svard S.G."/>
            <person name="Andersson J.O."/>
        </authorList>
    </citation>
    <scope>NUCLEOTIDE SEQUENCE</scope>
    <source>
        <strain evidence="3">ATCC 50377</strain>
    </source>
</reference>
<gene>
    <name evidence="2" type="ORF">SS50377_14374</name>
    <name evidence="3" type="ORF">SS50377_22035</name>
</gene>
<dbReference type="AlphaFoldDB" id="V6LME1"/>
<evidence type="ECO:0000313" key="2">
    <source>
        <dbReference type="EMBL" id="EST45800.1"/>
    </source>
</evidence>
<name>V6LME1_9EUKA</name>
<evidence type="ECO:0000313" key="3">
    <source>
        <dbReference type="EMBL" id="KAH0576471.1"/>
    </source>
</evidence>
<evidence type="ECO:0000313" key="4">
    <source>
        <dbReference type="Proteomes" id="UP000018208"/>
    </source>
</evidence>